<evidence type="ECO:0000256" key="1">
    <source>
        <dbReference type="SAM" id="Phobius"/>
    </source>
</evidence>
<feature type="transmembrane region" description="Helical" evidence="1">
    <location>
        <begin position="15"/>
        <end position="33"/>
    </location>
</feature>
<comment type="caution">
    <text evidence="2">The sequence shown here is derived from an EMBL/GenBank/DDBJ whole genome shotgun (WGS) entry which is preliminary data.</text>
</comment>
<proteinExistence type="predicted"/>
<keyword evidence="3" id="KW-1185">Reference proteome</keyword>
<dbReference type="RefSeq" id="WP_382395075.1">
    <property type="nucleotide sequence ID" value="NZ_JBHUNA010000033.1"/>
</dbReference>
<keyword evidence="1" id="KW-1133">Transmembrane helix</keyword>
<accession>A0ABW5VBS4</accession>
<reference evidence="3" key="1">
    <citation type="journal article" date="2019" name="Int. J. Syst. Evol. Microbiol.">
        <title>The Global Catalogue of Microorganisms (GCM) 10K type strain sequencing project: providing services to taxonomists for standard genome sequencing and annotation.</title>
        <authorList>
            <consortium name="The Broad Institute Genomics Platform"/>
            <consortium name="The Broad Institute Genome Sequencing Center for Infectious Disease"/>
            <person name="Wu L."/>
            <person name="Ma J."/>
        </authorList>
    </citation>
    <scope>NUCLEOTIDE SEQUENCE [LARGE SCALE GENOMIC DNA]</scope>
    <source>
        <strain evidence="3">TISTR 1535</strain>
    </source>
</reference>
<keyword evidence="1" id="KW-0472">Membrane</keyword>
<evidence type="ECO:0000313" key="2">
    <source>
        <dbReference type="EMBL" id="MFD2762004.1"/>
    </source>
</evidence>
<organism evidence="2 3">
    <name type="scientific">Lentibacillus juripiscarius</name>
    <dbReference type="NCBI Taxonomy" id="257446"/>
    <lineage>
        <taxon>Bacteria</taxon>
        <taxon>Bacillati</taxon>
        <taxon>Bacillota</taxon>
        <taxon>Bacilli</taxon>
        <taxon>Bacillales</taxon>
        <taxon>Bacillaceae</taxon>
        <taxon>Lentibacillus</taxon>
    </lineage>
</organism>
<gene>
    <name evidence="2" type="ORF">ACFSUO_13680</name>
</gene>
<protein>
    <submittedName>
        <fullName evidence="2">Uncharacterized protein</fullName>
    </submittedName>
</protein>
<name>A0ABW5VBS4_9BACI</name>
<dbReference type="Proteomes" id="UP001597502">
    <property type="component" value="Unassembled WGS sequence"/>
</dbReference>
<feature type="transmembrane region" description="Helical" evidence="1">
    <location>
        <begin position="72"/>
        <end position="94"/>
    </location>
</feature>
<feature type="transmembrane region" description="Helical" evidence="1">
    <location>
        <begin position="45"/>
        <end position="66"/>
    </location>
</feature>
<dbReference type="EMBL" id="JBHUNA010000033">
    <property type="protein sequence ID" value="MFD2762004.1"/>
    <property type="molecule type" value="Genomic_DNA"/>
</dbReference>
<sequence length="105" mass="11803">MMEKLGGFLAEINAAYVYIFIAIIAVYLIIRPVTRWAVTTKTTKFLNYMVSSLVMLVLILSGIVLTTVFDKVLLSAVMHCLAFFGVILAIAHVLQQILRNKKKRV</sequence>
<keyword evidence="1" id="KW-0812">Transmembrane</keyword>
<evidence type="ECO:0000313" key="3">
    <source>
        <dbReference type="Proteomes" id="UP001597502"/>
    </source>
</evidence>